<protein>
    <submittedName>
        <fullName evidence="1">Uncharacterized protein</fullName>
    </submittedName>
</protein>
<evidence type="ECO:0000313" key="1">
    <source>
        <dbReference type="EMBL" id="KAI8421467.1"/>
    </source>
</evidence>
<sequence length="366" mass="40672">MIQNSLETFADNVFFFLTGETRGSKGLLVKKHSESVNIHGEFSFPLTVKSWHGLIDSSKLSVDESNNLMTCIGKTTEELIKESQNWNLQINKVKERKGRIHIFLDRIISIRTGMIEALKNNELITSRLDGTLNSVSCESLCNDNCMSSFRLRHFAETIQNLCAISGNTLKIFVSGKSSCICPDGSKMVLCGAVVNAKTGSKEKSITGDEFVRLRQNEMTLIAQHKYGVRVSTDSKWKEFIASLGESAAVFELLETKPSSAVKINFGSSSAGSSKGAAFVLYNCARLETIVRTFNEKVDEAVYPPLPEFENTDLTLLTQEDEWNIVFNFILGFPGTKKTPASSNVRQNTDAKGAKRNPQDMFTNIKY</sequence>
<accession>A0ACC0JBJ9</accession>
<proteinExistence type="predicted"/>
<name>A0ACC0JBJ9_CHOFU</name>
<evidence type="ECO:0000313" key="2">
    <source>
        <dbReference type="Proteomes" id="UP001064048"/>
    </source>
</evidence>
<gene>
    <name evidence="1" type="ORF">MSG28_009523</name>
</gene>
<keyword evidence="2" id="KW-1185">Reference proteome</keyword>
<reference evidence="1 2" key="1">
    <citation type="journal article" date="2022" name="Genome Biol. Evol.">
        <title>The Spruce Budworm Genome: Reconstructing the Evolutionary History of Antifreeze Proteins.</title>
        <authorList>
            <person name="Beliveau C."/>
            <person name="Gagne P."/>
            <person name="Picq S."/>
            <person name="Vernygora O."/>
            <person name="Keeling C.I."/>
            <person name="Pinkney K."/>
            <person name="Doucet D."/>
            <person name="Wen F."/>
            <person name="Johnston J.S."/>
            <person name="Maaroufi H."/>
            <person name="Boyle B."/>
            <person name="Laroche J."/>
            <person name="Dewar K."/>
            <person name="Juretic N."/>
            <person name="Blackburn G."/>
            <person name="Nisole A."/>
            <person name="Brunet B."/>
            <person name="Brandao M."/>
            <person name="Lumley L."/>
            <person name="Duan J."/>
            <person name="Quan G."/>
            <person name="Lucarotti C.J."/>
            <person name="Roe A.D."/>
            <person name="Sperling F.A.H."/>
            <person name="Levesque R.C."/>
            <person name="Cusson M."/>
        </authorList>
    </citation>
    <scope>NUCLEOTIDE SEQUENCE [LARGE SCALE GENOMIC DNA]</scope>
    <source>
        <strain evidence="1">Glfc:IPQL:Cfum</strain>
    </source>
</reference>
<comment type="caution">
    <text evidence="1">The sequence shown here is derived from an EMBL/GenBank/DDBJ whole genome shotgun (WGS) entry which is preliminary data.</text>
</comment>
<organism evidence="1 2">
    <name type="scientific">Choristoneura fumiferana</name>
    <name type="common">Spruce budworm moth</name>
    <name type="synonym">Archips fumiferana</name>
    <dbReference type="NCBI Taxonomy" id="7141"/>
    <lineage>
        <taxon>Eukaryota</taxon>
        <taxon>Metazoa</taxon>
        <taxon>Ecdysozoa</taxon>
        <taxon>Arthropoda</taxon>
        <taxon>Hexapoda</taxon>
        <taxon>Insecta</taxon>
        <taxon>Pterygota</taxon>
        <taxon>Neoptera</taxon>
        <taxon>Endopterygota</taxon>
        <taxon>Lepidoptera</taxon>
        <taxon>Glossata</taxon>
        <taxon>Ditrysia</taxon>
        <taxon>Tortricoidea</taxon>
        <taxon>Tortricidae</taxon>
        <taxon>Tortricinae</taxon>
        <taxon>Choristoneura</taxon>
    </lineage>
</organism>
<dbReference type="EMBL" id="CM046116">
    <property type="protein sequence ID" value="KAI8421467.1"/>
    <property type="molecule type" value="Genomic_DNA"/>
</dbReference>
<dbReference type="Proteomes" id="UP001064048">
    <property type="component" value="Chromosome 16"/>
</dbReference>